<accession>A0ABV6S175</accession>
<evidence type="ECO:0000256" key="1">
    <source>
        <dbReference type="SAM" id="SignalP"/>
    </source>
</evidence>
<evidence type="ECO:0008006" key="4">
    <source>
        <dbReference type="Google" id="ProtNLM"/>
    </source>
</evidence>
<proteinExistence type="predicted"/>
<organism evidence="2 3">
    <name type="scientific">Novosphingobium clariflavum</name>
    <dbReference type="NCBI Taxonomy" id="2029884"/>
    <lineage>
        <taxon>Bacteria</taxon>
        <taxon>Pseudomonadati</taxon>
        <taxon>Pseudomonadota</taxon>
        <taxon>Alphaproteobacteria</taxon>
        <taxon>Sphingomonadales</taxon>
        <taxon>Sphingomonadaceae</taxon>
        <taxon>Novosphingobium</taxon>
    </lineage>
</organism>
<dbReference type="EMBL" id="JBHLTM010000002">
    <property type="protein sequence ID" value="MFC0682982.1"/>
    <property type="molecule type" value="Genomic_DNA"/>
</dbReference>
<dbReference type="Proteomes" id="UP001589858">
    <property type="component" value="Unassembled WGS sequence"/>
</dbReference>
<keyword evidence="1" id="KW-0732">Signal</keyword>
<dbReference type="PROSITE" id="PS51257">
    <property type="entry name" value="PROKAR_LIPOPROTEIN"/>
    <property type="match status" value="1"/>
</dbReference>
<reference evidence="2 3" key="1">
    <citation type="submission" date="2024-09" db="EMBL/GenBank/DDBJ databases">
        <authorList>
            <person name="Sun Q."/>
            <person name="Mori K."/>
        </authorList>
    </citation>
    <scope>NUCLEOTIDE SEQUENCE [LARGE SCALE GENOMIC DNA]</scope>
    <source>
        <strain evidence="2 3">CICC 11035S</strain>
    </source>
</reference>
<feature type="signal peptide" evidence="1">
    <location>
        <begin position="1"/>
        <end position="23"/>
    </location>
</feature>
<gene>
    <name evidence="2" type="ORF">ACFFF8_00065</name>
</gene>
<protein>
    <recommendedName>
        <fullName evidence="4">DUF4398 domain-containing protein</fullName>
    </recommendedName>
</protein>
<comment type="caution">
    <text evidence="2">The sequence shown here is derived from an EMBL/GenBank/DDBJ whole genome shotgun (WGS) entry which is preliminary data.</text>
</comment>
<name>A0ABV6S175_9SPHN</name>
<dbReference type="RefSeq" id="WP_267222788.1">
    <property type="nucleotide sequence ID" value="NZ_JAPCWC010000018.1"/>
</dbReference>
<evidence type="ECO:0000313" key="3">
    <source>
        <dbReference type="Proteomes" id="UP001589858"/>
    </source>
</evidence>
<feature type="chain" id="PRO_5045219087" description="DUF4398 domain-containing protein" evidence="1">
    <location>
        <begin position="24"/>
        <end position="172"/>
    </location>
</feature>
<sequence length="172" mass="17460">MIRAKVRLLPLFLGAGLAACSSAGHYPSLAVRPVERATPVTPDADAPPAPLPPASADLTTRIDGLLAAARQADGQFAARRAAAERAVSAAGSARSGDAWLTAQAAVSALQASRDPAIAALGELDTMYADARDAAPVEESPSARSIGAAREQVQTLVAAQDDAIARLDGRLGN</sequence>
<evidence type="ECO:0000313" key="2">
    <source>
        <dbReference type="EMBL" id="MFC0682982.1"/>
    </source>
</evidence>
<keyword evidence="3" id="KW-1185">Reference proteome</keyword>